<feature type="region of interest" description="Disordered" evidence="2">
    <location>
        <begin position="81"/>
        <end position="136"/>
    </location>
</feature>
<dbReference type="Gene3D" id="3.10.20.90">
    <property type="entry name" value="Phosphatidylinositol 3-kinase Catalytic Subunit, Chain A, domain 1"/>
    <property type="match status" value="1"/>
</dbReference>
<dbReference type="OMA" id="ELMHAEH"/>
<feature type="domain" description="Ras-associating" evidence="3">
    <location>
        <begin position="1"/>
        <end position="83"/>
    </location>
</feature>
<dbReference type="SUPFAM" id="SSF54236">
    <property type="entry name" value="Ubiquitin-like"/>
    <property type="match status" value="1"/>
</dbReference>
<dbReference type="Ensembl" id="ENSGACT00000023337.1">
    <property type="protein sequence ID" value="ENSGACP00000023291.1"/>
    <property type="gene ID" value="ENSGACG00000017627.1"/>
</dbReference>
<dbReference type="Pfam" id="PF00788">
    <property type="entry name" value="RA"/>
    <property type="match status" value="1"/>
</dbReference>
<dbReference type="PANTHER" id="PTHR15286:SF11">
    <property type="entry name" value="RAS ASSOCIATION DOMAIN-CONTAINING PROTEIN 7"/>
    <property type="match status" value="1"/>
</dbReference>
<organism evidence="4">
    <name type="scientific">Gasterosteus aculeatus</name>
    <name type="common">Three-spined stickleback</name>
    <dbReference type="NCBI Taxonomy" id="69293"/>
    <lineage>
        <taxon>Eukaryota</taxon>
        <taxon>Metazoa</taxon>
        <taxon>Chordata</taxon>
        <taxon>Craniata</taxon>
        <taxon>Vertebrata</taxon>
        <taxon>Euteleostomi</taxon>
        <taxon>Actinopterygii</taxon>
        <taxon>Neopterygii</taxon>
        <taxon>Teleostei</taxon>
        <taxon>Neoteleostei</taxon>
        <taxon>Acanthomorphata</taxon>
        <taxon>Eupercaria</taxon>
        <taxon>Perciformes</taxon>
        <taxon>Cottioidei</taxon>
        <taxon>Gasterosteales</taxon>
        <taxon>Gasterosteidae</taxon>
        <taxon>Gasterosteus</taxon>
    </lineage>
</organism>
<dbReference type="InterPro" id="IPR029071">
    <property type="entry name" value="Ubiquitin-like_domsf"/>
</dbReference>
<dbReference type="PANTHER" id="PTHR15286">
    <property type="entry name" value="RAS-ASSOCIATING DOMAIN CONTAINING PROTEIN"/>
    <property type="match status" value="1"/>
</dbReference>
<accession>G3Q0A1</accession>
<dbReference type="Bgee" id="ENSGACG00000017627">
    <property type="expression patterns" value="Expressed in pharyngeal gill and 3 other cell types or tissues"/>
</dbReference>
<dbReference type="GO" id="GO:0007165">
    <property type="term" value="P:signal transduction"/>
    <property type="evidence" value="ECO:0007669"/>
    <property type="project" value="InterPro"/>
</dbReference>
<dbReference type="InterPro" id="IPR000159">
    <property type="entry name" value="RA_dom"/>
</dbReference>
<evidence type="ECO:0000259" key="3">
    <source>
        <dbReference type="PROSITE" id="PS50200"/>
    </source>
</evidence>
<dbReference type="SMART" id="SM00314">
    <property type="entry name" value="RA"/>
    <property type="match status" value="1"/>
</dbReference>
<evidence type="ECO:0000256" key="2">
    <source>
        <dbReference type="SAM" id="MobiDB-lite"/>
    </source>
</evidence>
<dbReference type="eggNOG" id="KOG1574">
    <property type="taxonomic scope" value="Eukaryota"/>
</dbReference>
<proteinExistence type="predicted"/>
<dbReference type="STRING" id="69293.ENSGACP00000023291"/>
<dbReference type="AlphaFoldDB" id="G3Q0A1"/>
<evidence type="ECO:0000256" key="1">
    <source>
        <dbReference type="SAM" id="Coils"/>
    </source>
</evidence>
<name>G3Q0A1_GASAC</name>
<keyword evidence="1" id="KW-0175">Coiled coil</keyword>
<sequence length="328" mass="37247">VMELKVWVEGVVRVVCGLSLTTSCQDVVIALAKSLGRTGRYLLIVKLRGAERQLVAEDCPLQHLSQLGQLAPEFHFVLRRTGPSRGDGASSGPCPPAHLKRTWTPSPRASPEPRASPVSFPDPHSSTKEEVFRDAGPTVVREAELEDLERRLRQNEADLMLGLRWEEKFQAEVDREEDLQRGLQRLHALMEDHPHQLEELQAHSVQLEQEVQLEGHRLSSRADSRPPEEALRPLKQELRYRWQQGEDLEAAFSGTQRDLQAAEQKLQGRREMIEELNKELRQCKLQQFILQTGAPPPRDPRRPLPQQCWHHGAAEGLDVMKSSTAELK</sequence>
<evidence type="ECO:0000313" key="4">
    <source>
        <dbReference type="Ensembl" id="ENSGACP00000023291.1"/>
    </source>
</evidence>
<reference evidence="4" key="2">
    <citation type="submission" date="2024-04" db="UniProtKB">
        <authorList>
            <consortium name="Ensembl"/>
        </authorList>
    </citation>
    <scope>IDENTIFICATION</scope>
</reference>
<feature type="coiled-coil region" evidence="1">
    <location>
        <begin position="259"/>
        <end position="286"/>
    </location>
</feature>
<feature type="compositionally biased region" description="Low complexity" evidence="2">
    <location>
        <begin position="105"/>
        <end position="119"/>
    </location>
</feature>
<dbReference type="InParanoid" id="G3Q0A1"/>
<protein>
    <recommendedName>
        <fullName evidence="3">Ras-associating domain-containing protein</fullName>
    </recommendedName>
</protein>
<dbReference type="InterPro" id="IPR033593">
    <property type="entry name" value="N-RASSF"/>
</dbReference>
<dbReference type="PROSITE" id="PS50200">
    <property type="entry name" value="RA"/>
    <property type="match status" value="1"/>
</dbReference>
<feature type="region of interest" description="Disordered" evidence="2">
    <location>
        <begin position="293"/>
        <end position="328"/>
    </location>
</feature>
<reference evidence="4" key="1">
    <citation type="submission" date="2006-01" db="EMBL/GenBank/DDBJ databases">
        <authorList>
            <person name="Lindblad-Toh K."/>
            <person name="Mauceli E."/>
            <person name="Grabherr M."/>
            <person name="Chang J.L."/>
            <person name="Lander E.S."/>
        </authorList>
    </citation>
    <scope>NUCLEOTIDE SEQUENCE [LARGE SCALE GENOMIC DNA]</scope>
</reference>